<feature type="repeat" description="ANK" evidence="7">
    <location>
        <begin position="71"/>
        <end position="103"/>
    </location>
</feature>
<feature type="region of interest" description="Disordered" evidence="9">
    <location>
        <begin position="1049"/>
        <end position="1085"/>
    </location>
</feature>
<feature type="domain" description="PGG" evidence="11">
    <location>
        <begin position="438"/>
        <end position="547"/>
    </location>
</feature>
<feature type="repeat" description="ANK" evidence="7">
    <location>
        <begin position="881"/>
        <end position="902"/>
    </location>
</feature>
<feature type="repeat" description="ANK" evidence="7">
    <location>
        <begin position="745"/>
        <end position="777"/>
    </location>
</feature>
<feature type="coiled-coil region" evidence="8">
    <location>
        <begin position="579"/>
        <end position="613"/>
    </location>
</feature>
<name>A0A1R3H8C3_9ROSI</name>
<dbReference type="InterPro" id="IPR002110">
    <property type="entry name" value="Ankyrin_rpt"/>
</dbReference>
<evidence type="ECO:0000256" key="9">
    <source>
        <dbReference type="SAM" id="MobiDB-lite"/>
    </source>
</evidence>
<dbReference type="OrthoDB" id="20872at2759"/>
<evidence type="ECO:0000256" key="10">
    <source>
        <dbReference type="SAM" id="Phobius"/>
    </source>
</evidence>
<feature type="region of interest" description="Disordered" evidence="9">
    <location>
        <begin position="313"/>
        <end position="413"/>
    </location>
</feature>
<dbReference type="InterPro" id="IPR026961">
    <property type="entry name" value="PGG_dom"/>
</dbReference>
<feature type="repeat" description="ANK" evidence="7">
    <location>
        <begin position="37"/>
        <end position="69"/>
    </location>
</feature>
<dbReference type="Pfam" id="PF12796">
    <property type="entry name" value="Ank_2"/>
    <property type="match status" value="3"/>
</dbReference>
<dbReference type="PROSITE" id="PS50088">
    <property type="entry name" value="ANK_REPEAT"/>
    <property type="match status" value="4"/>
</dbReference>
<feature type="transmembrane region" description="Helical" evidence="10">
    <location>
        <begin position="1183"/>
        <end position="1204"/>
    </location>
</feature>
<feature type="transmembrane region" description="Helical" evidence="10">
    <location>
        <begin position="496"/>
        <end position="514"/>
    </location>
</feature>
<keyword evidence="3" id="KW-0677">Repeat</keyword>
<dbReference type="SMART" id="SM00248">
    <property type="entry name" value="ANK"/>
    <property type="match status" value="13"/>
</dbReference>
<dbReference type="AlphaFoldDB" id="A0A1R3H8C3"/>
<keyword evidence="13" id="KW-1185">Reference proteome</keyword>
<dbReference type="SUPFAM" id="SSF48403">
    <property type="entry name" value="Ankyrin repeat"/>
    <property type="match status" value="3"/>
</dbReference>
<sequence length="1270" mass="142967">MDSGLLQAISNNDLNALRSYLLDYQHKGNILEQRDEESNTILHLAVRQGKVEMVRELIRLNHKLLEAENEKQETPLHEACRQKNLDVFTLLLDSNPNMAYQLNSENQSIFSLACSHGFVEAVDRMDGYTPVHLAVICGRVAVVEEFLSRIPVSFQASTLKDGDNVFHLAAKFDRYEIFMLLSQDYSHASKLLDRRNRSGDTVLHVAVSRGNYHLVQSILYIRNWVVSINSKNNSGQTVLDILNHVEDSPETYTLIDVIKKAGGKTSEELIIHQLEDLVFHHSATEEESEQSQDNNNNIPVTEDLPAWVLPSREEEKPDEQVDAHDDSSQGQDNATEHLPAPIMATTQSRVEEKPEEADDENDDDSSDSSENDHSSSLKTITSSVRRERYSSPKPNASKPRKHIKKNAQHLRRQSMLRREKLIEMHNSRQDRHHETYKEALQNTRNTITLVAILVATVSYASGVNPPGGVYQEGPFRGMSVVGKTTAFKVFVLSNNIALFISLCIVIVLVSIVPFRRKPQMRLLVFAHRAMWVAVAFMATAYVAAAWVTVPHDHQEKWVFVALLTTCGGTLGTAFIALTVKLVEHRVRKLKWRKEQKNREKEEQKRGKEATELRTKRIISLQNGIEIADLKPIGAVSLEKKQEIAHIPKFGEWDKIASFNSDLASSRHLGYHSLMMLMDSALLQAIAKNDLHSLSNLLVHENGRVVEQRDEFSNTILHIAVRFRNTEMVREIIRMHGELVDAENEKRETPFHEACYQGNVQVMELLLDHNPCVALKLNNENQSGFSIACSQGQLQAVKYMLNQPSLMKFEEDSVHSIPLHLALSRNHTNVVKEILRVRPNFGRKTDQNRSNVLHCASSRGNLEMTKMILNVDSDLVSKLNNDGHNPIHLAVINGHVAVLEAFILTNPTTLRHPTSDGETIFHLTAKFNKLNAFVFLAQFSCLIELLNEQDRYGNTILHLAVTRKNYQLVPYIINAATTMDINITNGKGQTALDIFELAATPGVENKQLVVKLMRSFGCKRSIELNQRNINNRISSSISEILLHALNVERPNNQNPADVPTVETKPLSNQTGQDEEQRISNNPQKQRQDEEIYIAELQNAKNTIVVISILIATVTFSAGINPPGSVFQDGVFKGNSISAKTTAFKVFMMSNNVALFSSLCNVIVLVSIVPFKTKKLKELLVITHKIMWVSLAFTATAYVAAVRVVVPQGQDTGWMNDTLMAISAGSLVIVFICLGGAFVKHWWLRRRFGTRTDITSNSLSAQVRDWFGQIII</sequence>
<comment type="subcellular location">
    <subcellularLocation>
        <location evidence="1">Membrane</location>
        <topology evidence="1">Multi-pass membrane protein</topology>
    </subcellularLocation>
</comment>
<evidence type="ECO:0000256" key="7">
    <source>
        <dbReference type="PROSITE-ProRule" id="PRU00023"/>
    </source>
</evidence>
<comment type="caution">
    <text evidence="12">The sequence shown here is derived from an EMBL/GenBank/DDBJ whole genome shotgun (WGS) entry which is preliminary data.</text>
</comment>
<organism evidence="12 13">
    <name type="scientific">Corchorus olitorius</name>
    <dbReference type="NCBI Taxonomy" id="93759"/>
    <lineage>
        <taxon>Eukaryota</taxon>
        <taxon>Viridiplantae</taxon>
        <taxon>Streptophyta</taxon>
        <taxon>Embryophyta</taxon>
        <taxon>Tracheophyta</taxon>
        <taxon>Spermatophyta</taxon>
        <taxon>Magnoliopsida</taxon>
        <taxon>eudicotyledons</taxon>
        <taxon>Gunneridae</taxon>
        <taxon>Pentapetalae</taxon>
        <taxon>rosids</taxon>
        <taxon>malvids</taxon>
        <taxon>Malvales</taxon>
        <taxon>Malvaceae</taxon>
        <taxon>Grewioideae</taxon>
        <taxon>Apeibeae</taxon>
        <taxon>Corchorus</taxon>
    </lineage>
</organism>
<feature type="compositionally biased region" description="Acidic residues" evidence="9">
    <location>
        <begin position="353"/>
        <end position="369"/>
    </location>
</feature>
<evidence type="ECO:0000313" key="12">
    <source>
        <dbReference type="EMBL" id="OMO66592.1"/>
    </source>
</evidence>
<keyword evidence="8" id="KW-0175">Coiled coil</keyword>
<gene>
    <name evidence="12" type="ORF">COLO4_30483</name>
</gene>
<keyword evidence="2 10" id="KW-0812">Transmembrane</keyword>
<proteinExistence type="predicted"/>
<feature type="transmembrane region" description="Helical" evidence="10">
    <location>
        <begin position="1216"/>
        <end position="1237"/>
    </location>
</feature>
<keyword evidence="4 10" id="KW-1133">Transmembrane helix</keyword>
<dbReference type="Proteomes" id="UP000187203">
    <property type="component" value="Unassembled WGS sequence"/>
</dbReference>
<evidence type="ECO:0000256" key="5">
    <source>
        <dbReference type="ARBA" id="ARBA00023043"/>
    </source>
</evidence>
<evidence type="ECO:0000256" key="4">
    <source>
        <dbReference type="ARBA" id="ARBA00022989"/>
    </source>
</evidence>
<dbReference type="PANTHER" id="PTHR24186">
    <property type="entry name" value="PROTEIN PHOSPHATASE 1 REGULATORY SUBUNIT"/>
    <property type="match status" value="1"/>
</dbReference>
<feature type="transmembrane region" description="Helical" evidence="10">
    <location>
        <begin position="559"/>
        <end position="582"/>
    </location>
</feature>
<dbReference type="Gene3D" id="1.25.40.20">
    <property type="entry name" value="Ankyrin repeat-containing domain"/>
    <property type="match status" value="3"/>
</dbReference>
<evidence type="ECO:0000256" key="8">
    <source>
        <dbReference type="SAM" id="Coils"/>
    </source>
</evidence>
<feature type="compositionally biased region" description="Basic residues" evidence="9">
    <location>
        <begin position="398"/>
        <end position="413"/>
    </location>
</feature>
<feature type="transmembrane region" description="Helical" evidence="10">
    <location>
        <begin position="1151"/>
        <end position="1171"/>
    </location>
</feature>
<dbReference type="InterPro" id="IPR036770">
    <property type="entry name" value="Ankyrin_rpt-contain_sf"/>
</dbReference>
<feature type="transmembrane region" description="Helical" evidence="10">
    <location>
        <begin position="1101"/>
        <end position="1118"/>
    </location>
</feature>
<reference evidence="13" key="1">
    <citation type="submission" date="2013-09" db="EMBL/GenBank/DDBJ databases">
        <title>Corchorus olitorius genome sequencing.</title>
        <authorList>
            <person name="Alam M."/>
            <person name="Haque M.S."/>
            <person name="Islam M.S."/>
            <person name="Emdad E.M."/>
            <person name="Islam M.M."/>
            <person name="Ahmed B."/>
            <person name="Halim A."/>
            <person name="Hossen Q.M.M."/>
            <person name="Hossain M.Z."/>
            <person name="Ahmed R."/>
            <person name="Khan M.M."/>
            <person name="Islam R."/>
            <person name="Rashid M.M."/>
            <person name="Khan S.A."/>
            <person name="Rahman M.S."/>
            <person name="Alam M."/>
            <person name="Yahiya A.S."/>
            <person name="Khan M.S."/>
            <person name="Azam M.S."/>
            <person name="Haque T."/>
            <person name="Lashkar M.Z.H."/>
            <person name="Akhand A.I."/>
            <person name="Morshed G."/>
            <person name="Roy S."/>
            <person name="Uddin K.S."/>
            <person name="Rabeya T."/>
            <person name="Hossain A.S."/>
            <person name="Chowdhury A."/>
            <person name="Snigdha A.R."/>
            <person name="Mortoza M.S."/>
            <person name="Matin S.A."/>
            <person name="Hoque S.M.E."/>
            <person name="Islam M.K."/>
            <person name="Roy D.K."/>
            <person name="Haider R."/>
            <person name="Moosa M.M."/>
            <person name="Elias S.M."/>
            <person name="Hasan A.M."/>
            <person name="Jahan S."/>
            <person name="Shafiuddin M."/>
            <person name="Mahmood N."/>
            <person name="Shommy N.S."/>
        </authorList>
    </citation>
    <scope>NUCLEOTIDE SEQUENCE [LARGE SCALE GENOMIC DNA]</scope>
    <source>
        <strain evidence="13">cv. O-4</strain>
    </source>
</reference>
<evidence type="ECO:0000256" key="3">
    <source>
        <dbReference type="ARBA" id="ARBA00022737"/>
    </source>
</evidence>
<dbReference type="Pfam" id="PF13857">
    <property type="entry name" value="Ank_5"/>
    <property type="match status" value="1"/>
</dbReference>
<dbReference type="Pfam" id="PF13962">
    <property type="entry name" value="PGG"/>
    <property type="match status" value="2"/>
</dbReference>
<protein>
    <recommendedName>
        <fullName evidence="11">PGG domain-containing protein</fullName>
    </recommendedName>
</protein>
<evidence type="ECO:0000256" key="1">
    <source>
        <dbReference type="ARBA" id="ARBA00004141"/>
    </source>
</evidence>
<dbReference type="PROSITE" id="PS50297">
    <property type="entry name" value="ANK_REP_REGION"/>
    <property type="match status" value="3"/>
</dbReference>
<dbReference type="STRING" id="93759.A0A1R3H8C3"/>
<dbReference type="Pfam" id="PF00023">
    <property type="entry name" value="Ank"/>
    <property type="match status" value="2"/>
</dbReference>
<evidence type="ECO:0000256" key="2">
    <source>
        <dbReference type="ARBA" id="ARBA00022692"/>
    </source>
</evidence>
<dbReference type="PANTHER" id="PTHR24186:SF38">
    <property type="entry name" value="ANKYRIN REPEAT FAMILY PROTEIN"/>
    <property type="match status" value="1"/>
</dbReference>
<evidence type="ECO:0000313" key="13">
    <source>
        <dbReference type="Proteomes" id="UP000187203"/>
    </source>
</evidence>
<evidence type="ECO:0000259" key="11">
    <source>
        <dbReference type="Pfam" id="PF13962"/>
    </source>
</evidence>
<keyword evidence="5 7" id="KW-0040">ANK repeat</keyword>
<accession>A0A1R3H8C3</accession>
<dbReference type="GO" id="GO:0005886">
    <property type="term" value="C:plasma membrane"/>
    <property type="evidence" value="ECO:0007669"/>
    <property type="project" value="TreeGrafter"/>
</dbReference>
<feature type="transmembrane region" description="Helical" evidence="10">
    <location>
        <begin position="526"/>
        <end position="547"/>
    </location>
</feature>
<keyword evidence="6 10" id="KW-0472">Membrane</keyword>
<feature type="domain" description="PGG" evidence="11">
    <location>
        <begin position="1094"/>
        <end position="1202"/>
    </location>
</feature>
<dbReference type="EMBL" id="AWUE01020736">
    <property type="protein sequence ID" value="OMO66592.1"/>
    <property type="molecule type" value="Genomic_DNA"/>
</dbReference>
<feature type="compositionally biased region" description="Basic and acidic residues" evidence="9">
    <location>
        <begin position="313"/>
        <end position="327"/>
    </location>
</feature>
<evidence type="ECO:0000256" key="6">
    <source>
        <dbReference type="ARBA" id="ARBA00023136"/>
    </source>
</evidence>